<dbReference type="Proteomes" id="UP000199626">
    <property type="component" value="Unassembled WGS sequence"/>
</dbReference>
<evidence type="ECO:0000256" key="7">
    <source>
        <dbReference type="ARBA" id="ARBA00022842"/>
    </source>
</evidence>
<evidence type="ECO:0000256" key="6">
    <source>
        <dbReference type="ARBA" id="ARBA00022692"/>
    </source>
</evidence>
<feature type="transmembrane region" description="Helical" evidence="12">
    <location>
        <begin position="157"/>
        <end position="175"/>
    </location>
</feature>
<keyword evidence="3 12" id="KW-0997">Cell inner membrane</keyword>
<feature type="transmembrane region" description="Helical" evidence="12">
    <location>
        <begin position="324"/>
        <end position="346"/>
    </location>
</feature>
<feature type="transmembrane region" description="Helical" evidence="12">
    <location>
        <begin position="70"/>
        <end position="86"/>
    </location>
</feature>
<dbReference type="EC" id="2.7.8.33" evidence="12"/>
<comment type="similarity">
    <text evidence="12">Belongs to the glycosyltransferase 4 family. WecA subfamily.</text>
</comment>
<organism evidence="14 15">
    <name type="scientific">Pseudidiomarina indica</name>
    <dbReference type="NCBI Taxonomy" id="1159017"/>
    <lineage>
        <taxon>Bacteria</taxon>
        <taxon>Pseudomonadati</taxon>
        <taxon>Pseudomonadota</taxon>
        <taxon>Gammaproteobacteria</taxon>
        <taxon>Alteromonadales</taxon>
        <taxon>Idiomarinaceae</taxon>
        <taxon>Pseudidiomarina</taxon>
    </lineage>
</organism>
<feature type="transmembrane region" description="Helical" evidence="12">
    <location>
        <begin position="6"/>
        <end position="29"/>
    </location>
</feature>
<comment type="cofactor">
    <cofactor evidence="12 13">
        <name>Mg(2+)</name>
        <dbReference type="ChEBI" id="CHEBI:18420"/>
    </cofactor>
</comment>
<keyword evidence="4 12" id="KW-0328">Glycosyltransferase</keyword>
<dbReference type="UniPathway" id="UPA00281"/>
<evidence type="ECO:0000256" key="9">
    <source>
        <dbReference type="ARBA" id="ARBA00022989"/>
    </source>
</evidence>
<dbReference type="GO" id="GO:0044038">
    <property type="term" value="P:cell wall macromolecule biosynthetic process"/>
    <property type="evidence" value="ECO:0007669"/>
    <property type="project" value="TreeGrafter"/>
</dbReference>
<dbReference type="GO" id="GO:0009243">
    <property type="term" value="P:O antigen biosynthetic process"/>
    <property type="evidence" value="ECO:0007669"/>
    <property type="project" value="UniProtKB-UniRule"/>
</dbReference>
<feature type="transmembrane region" description="Helical" evidence="12">
    <location>
        <begin position="298"/>
        <end position="318"/>
    </location>
</feature>
<evidence type="ECO:0000256" key="13">
    <source>
        <dbReference type="PIRSR" id="PIRSR600715-1"/>
    </source>
</evidence>
<accession>A0A1G6AUC9</accession>
<keyword evidence="9 12" id="KW-1133">Transmembrane helix</keyword>
<keyword evidence="8 12" id="KW-0448">Lipopolysaccharide biosynthesis</keyword>
<dbReference type="GO" id="GO:0009276">
    <property type="term" value="C:Gram-negative-bacterium-type cell wall"/>
    <property type="evidence" value="ECO:0007669"/>
    <property type="project" value="InterPro"/>
</dbReference>
<feature type="transmembrane region" description="Helical" evidence="12">
    <location>
        <begin position="41"/>
        <end position="64"/>
    </location>
</feature>
<feature type="transmembrane region" description="Helical" evidence="12">
    <location>
        <begin position="211"/>
        <end position="230"/>
    </location>
</feature>
<comment type="subcellular location">
    <subcellularLocation>
        <location evidence="12">Cell inner membrane</location>
        <topology evidence="12">Multi-pass membrane protein</topology>
    </subcellularLocation>
    <subcellularLocation>
        <location evidence="1">Cell membrane</location>
        <topology evidence="1">Multi-pass membrane protein</topology>
    </subcellularLocation>
</comment>
<dbReference type="OrthoDB" id="9783652at2"/>
<keyword evidence="15" id="KW-1185">Reference proteome</keyword>
<comment type="cofactor">
    <cofactor evidence="12">
        <name>Mn(2+)</name>
        <dbReference type="ChEBI" id="CHEBI:29035"/>
    </cofactor>
</comment>
<evidence type="ECO:0000256" key="12">
    <source>
        <dbReference type="HAMAP-Rule" id="MF_02030"/>
    </source>
</evidence>
<dbReference type="NCBIfam" id="TIGR02380">
    <property type="entry name" value="ECA_wecA"/>
    <property type="match status" value="1"/>
</dbReference>
<reference evidence="15" key="1">
    <citation type="submission" date="2016-10" db="EMBL/GenBank/DDBJ databases">
        <authorList>
            <person name="Varghese N."/>
            <person name="Submissions S."/>
        </authorList>
    </citation>
    <scope>NUCLEOTIDE SEQUENCE [LARGE SCALE GENOMIC DNA]</scope>
    <source>
        <strain evidence="15">CGMCC 1.10824</strain>
    </source>
</reference>
<feature type="transmembrane region" description="Helical" evidence="12">
    <location>
        <begin position="122"/>
        <end position="145"/>
    </location>
</feature>
<dbReference type="EMBL" id="FMXN01000002">
    <property type="protein sequence ID" value="SDB11994.1"/>
    <property type="molecule type" value="Genomic_DNA"/>
</dbReference>
<keyword evidence="5 12" id="KW-0808">Transferase</keyword>
<feature type="binding site" evidence="13">
    <location>
        <position position="215"/>
    </location>
    <ligand>
        <name>Mg(2+)</name>
        <dbReference type="ChEBI" id="CHEBI:18420"/>
    </ligand>
</feature>
<dbReference type="GO" id="GO:0036380">
    <property type="term" value="F:UDP-N-acetylglucosamine-undecaprenyl-phosphate N-acetylglucosaminephosphotransferase activity"/>
    <property type="evidence" value="ECO:0007669"/>
    <property type="project" value="UniProtKB-UniRule"/>
</dbReference>
<evidence type="ECO:0000256" key="8">
    <source>
        <dbReference type="ARBA" id="ARBA00022985"/>
    </source>
</evidence>
<sequence>MDAWLIMLSAFLLSSFLSWGLIPVAWKVGLVDKPCERKKHVGSIPLVGGIAVFAATVIVFLTYFHLSLDLVLFIVASTCMVAIGVIDDRCDLSVRLRIVAQLAVASLIVFGSGTYISSLGNLFGLGVIDLGIWGYPFTLLAIMAAMNAYNMVDGIDGLLGLLATIAFFGIALLGVTHNQTFTVISALVITCALVPFLMRNVGFPVKTARKIFMGDAGSMFIGLAIVWLLALLTNTSHISDSGTSVRPVAVLWLIAVPIMDMLAIMVRRIYKRQSPFKPDRNHLHHIFLNAGCDTKQTLGIIGTYALSLLALGMLLEWLMVPEVVVLTVFFAVFAVYCYTINSVGYVTKLWAVLTRLF</sequence>
<evidence type="ECO:0000256" key="10">
    <source>
        <dbReference type="ARBA" id="ARBA00023136"/>
    </source>
</evidence>
<dbReference type="GO" id="GO:0005886">
    <property type="term" value="C:plasma membrane"/>
    <property type="evidence" value="ECO:0007669"/>
    <property type="project" value="UniProtKB-SubCell"/>
</dbReference>
<dbReference type="PANTHER" id="PTHR22926:SF3">
    <property type="entry name" value="UNDECAPRENYL-PHOSPHATE ALPHA-N-ACETYLGLUCOSAMINYL 1-PHOSPHATE TRANSFERASE"/>
    <property type="match status" value="1"/>
</dbReference>
<comment type="catalytic activity">
    <reaction evidence="12">
        <text>di-trans,octa-cis-undecaprenyl phosphate + UDP-N-acetyl-alpha-D-glucosamine = N-acetyl-alpha-D-glucosaminyl-di-trans,octa-cis-undecaprenyl diphosphate + UMP</text>
        <dbReference type="Rhea" id="RHEA:28090"/>
        <dbReference type="ChEBI" id="CHEBI:57705"/>
        <dbReference type="ChEBI" id="CHEBI:57865"/>
        <dbReference type="ChEBI" id="CHEBI:60392"/>
        <dbReference type="ChEBI" id="CHEBI:62959"/>
        <dbReference type="EC" id="2.7.8.33"/>
    </reaction>
</comment>
<keyword evidence="13" id="KW-0479">Metal-binding</keyword>
<dbReference type="InterPro" id="IPR000715">
    <property type="entry name" value="Glycosyl_transferase_4"/>
</dbReference>
<dbReference type="GO" id="GO:0000287">
    <property type="term" value="F:magnesium ion binding"/>
    <property type="evidence" value="ECO:0007669"/>
    <property type="project" value="InterPro"/>
</dbReference>
<evidence type="ECO:0000256" key="3">
    <source>
        <dbReference type="ARBA" id="ARBA00022519"/>
    </source>
</evidence>
<feature type="transmembrane region" description="Helical" evidence="12">
    <location>
        <begin position="181"/>
        <end position="199"/>
    </location>
</feature>
<dbReference type="RefSeq" id="WP_092591374.1">
    <property type="nucleotide sequence ID" value="NZ_FMXN01000002.1"/>
</dbReference>
<evidence type="ECO:0000256" key="1">
    <source>
        <dbReference type="ARBA" id="ARBA00004651"/>
    </source>
</evidence>
<dbReference type="Pfam" id="PF00953">
    <property type="entry name" value="Glycos_transf_4"/>
    <property type="match status" value="1"/>
</dbReference>
<feature type="transmembrane region" description="Helical" evidence="12">
    <location>
        <begin position="98"/>
        <end position="116"/>
    </location>
</feature>
<dbReference type="PANTHER" id="PTHR22926">
    <property type="entry name" value="PHOSPHO-N-ACETYLMURAMOYL-PENTAPEPTIDE-TRANSFERASE"/>
    <property type="match status" value="1"/>
</dbReference>
<evidence type="ECO:0000313" key="15">
    <source>
        <dbReference type="Proteomes" id="UP000199626"/>
    </source>
</evidence>
<feature type="binding site" evidence="13">
    <location>
        <position position="150"/>
    </location>
    <ligand>
        <name>Mg(2+)</name>
        <dbReference type="ChEBI" id="CHEBI:18420"/>
    </ligand>
</feature>
<keyword evidence="2 12" id="KW-1003">Cell membrane</keyword>
<keyword evidence="10 12" id="KW-0472">Membrane</keyword>
<dbReference type="CDD" id="cd06853">
    <property type="entry name" value="GT_WecA_like"/>
    <property type="match status" value="1"/>
</dbReference>
<dbReference type="InterPro" id="IPR012750">
    <property type="entry name" value="ECA_WecA-rel"/>
</dbReference>
<dbReference type="GO" id="GO:0016757">
    <property type="term" value="F:glycosyltransferase activity"/>
    <property type="evidence" value="ECO:0007669"/>
    <property type="project" value="UniProtKB-KW"/>
</dbReference>
<keyword evidence="7 12" id="KW-0460">Magnesium</keyword>
<dbReference type="STRING" id="1159017.SAMN02927930_00472"/>
<dbReference type="HAMAP" id="MF_02030">
    <property type="entry name" value="WecA_Gammaproteo"/>
    <property type="match status" value="1"/>
</dbReference>
<dbReference type="GO" id="GO:0030145">
    <property type="term" value="F:manganese ion binding"/>
    <property type="evidence" value="ECO:0007669"/>
    <property type="project" value="InterPro"/>
</dbReference>
<evidence type="ECO:0000313" key="14">
    <source>
        <dbReference type="EMBL" id="SDB11994.1"/>
    </source>
</evidence>
<evidence type="ECO:0000256" key="2">
    <source>
        <dbReference type="ARBA" id="ARBA00022475"/>
    </source>
</evidence>
<feature type="transmembrane region" description="Helical" evidence="12">
    <location>
        <begin position="250"/>
        <end position="270"/>
    </location>
</feature>
<keyword evidence="6 12" id="KW-0812">Transmembrane</keyword>
<protein>
    <recommendedName>
        <fullName evidence="12">Undecaprenyl-phosphate alpha-N-acetylglucosaminyl 1-phosphate transferase</fullName>
        <ecNumber evidence="12">2.7.8.33</ecNumber>
    </recommendedName>
    <alternativeName>
        <fullName evidence="12">UDP-GlcNAc:undecaprenyl-phosphate GlcNAc-1-phosphate transferase</fullName>
    </alternativeName>
    <alternativeName>
        <fullName evidence="12">Undecaprenyl-phosphate GlcNAc-1-phosphate transferase</fullName>
    </alternativeName>
</protein>
<name>A0A1G6AUC9_9GAMM</name>
<evidence type="ECO:0000256" key="4">
    <source>
        <dbReference type="ARBA" id="ARBA00022676"/>
    </source>
</evidence>
<gene>
    <name evidence="12" type="primary">wecA</name>
    <name evidence="14" type="ORF">SAMN02927930_00472</name>
</gene>
<keyword evidence="11 12" id="KW-0464">Manganese</keyword>
<comment type="pathway">
    <text evidence="12">Bacterial outer membrane biogenesis; LPS O-antigen biosynthesis.</text>
</comment>
<comment type="function">
    <text evidence="12">Catalyzes the transfer of the GlcNAc-1-phosphate moiety from UDP-GlcNAc onto the carrier lipid undecaprenyl phosphate (C55-P), yielding GlcNAc-pyrophosphoryl-undecaprenyl (GlcNAc-PP-C55).</text>
</comment>
<dbReference type="GO" id="GO:0071555">
    <property type="term" value="P:cell wall organization"/>
    <property type="evidence" value="ECO:0007669"/>
    <property type="project" value="TreeGrafter"/>
</dbReference>
<dbReference type="AlphaFoldDB" id="A0A1G6AUC9"/>
<proteinExistence type="inferred from homology"/>
<evidence type="ECO:0000256" key="11">
    <source>
        <dbReference type="ARBA" id="ARBA00023211"/>
    </source>
</evidence>
<evidence type="ECO:0000256" key="5">
    <source>
        <dbReference type="ARBA" id="ARBA00022679"/>
    </source>
</evidence>